<name>A0A0Q3NZ71_AMAAE</name>
<evidence type="ECO:0000313" key="2">
    <source>
        <dbReference type="EMBL" id="KQK73563.1"/>
    </source>
</evidence>
<dbReference type="AlphaFoldDB" id="A0A0Q3NZ71"/>
<dbReference type="OrthoDB" id="5981048at2759"/>
<dbReference type="EMBL" id="LMAW01003189">
    <property type="protein sequence ID" value="KQK73563.1"/>
    <property type="molecule type" value="Genomic_DNA"/>
</dbReference>
<feature type="coiled-coil region" evidence="1">
    <location>
        <begin position="78"/>
        <end position="108"/>
    </location>
</feature>
<comment type="caution">
    <text evidence="2">The sequence shown here is derived from an EMBL/GenBank/DDBJ whole genome shotgun (WGS) entry which is preliminary data.</text>
</comment>
<organism evidence="2 3">
    <name type="scientific">Amazona aestiva</name>
    <name type="common">Blue-fronted Amazon parrot</name>
    <dbReference type="NCBI Taxonomy" id="12930"/>
    <lineage>
        <taxon>Eukaryota</taxon>
        <taxon>Metazoa</taxon>
        <taxon>Chordata</taxon>
        <taxon>Craniata</taxon>
        <taxon>Vertebrata</taxon>
        <taxon>Euteleostomi</taxon>
        <taxon>Archelosauria</taxon>
        <taxon>Archosauria</taxon>
        <taxon>Dinosauria</taxon>
        <taxon>Saurischia</taxon>
        <taxon>Theropoda</taxon>
        <taxon>Coelurosauria</taxon>
        <taxon>Aves</taxon>
        <taxon>Neognathae</taxon>
        <taxon>Neoaves</taxon>
        <taxon>Telluraves</taxon>
        <taxon>Australaves</taxon>
        <taxon>Psittaciformes</taxon>
        <taxon>Psittacidae</taxon>
        <taxon>Amazona</taxon>
    </lineage>
</organism>
<keyword evidence="3" id="KW-1185">Reference proteome</keyword>
<evidence type="ECO:0000256" key="1">
    <source>
        <dbReference type="SAM" id="Coils"/>
    </source>
</evidence>
<protein>
    <submittedName>
        <fullName evidence="2">Uncharacterized protein</fullName>
    </submittedName>
</protein>
<sequence length="207" mass="23045">MAPLSLCQLLDIAISTSEAGCVNFRALHSLVLAVQGLLSLGDLPVPNWGQPAKKVRAQVQHVGQQPLEPGYESISTMLDDLHGQVSSLQGLARDLEREKGKIRKLEDALCKLGRLEPTDKWMAVTSSVCHGGRFNLALGYRDGKTSQTRLEPLVRLKFALQQMQPSMKECKAQSVQTIHMLHEDADCLRLQDSLSYKCVNLEYQLHR</sequence>
<accession>A0A0Q3NZ71</accession>
<keyword evidence="1" id="KW-0175">Coiled coil</keyword>
<evidence type="ECO:0000313" key="3">
    <source>
        <dbReference type="Proteomes" id="UP000051836"/>
    </source>
</evidence>
<gene>
    <name evidence="2" type="ORF">AAES_167485</name>
</gene>
<proteinExistence type="predicted"/>
<dbReference type="Proteomes" id="UP000051836">
    <property type="component" value="Unassembled WGS sequence"/>
</dbReference>
<reference evidence="2 3" key="1">
    <citation type="submission" date="2015-10" db="EMBL/GenBank/DDBJ databases">
        <authorList>
            <person name="Gilbert D.G."/>
        </authorList>
    </citation>
    <scope>NUCLEOTIDE SEQUENCE [LARGE SCALE GENOMIC DNA]</scope>
    <source>
        <strain evidence="2">FVVF132</strain>
    </source>
</reference>